<dbReference type="PROSITE" id="PS50294">
    <property type="entry name" value="WD_REPEATS_REGION"/>
    <property type="match status" value="1"/>
</dbReference>
<dbReference type="AlphaFoldDB" id="A0A3B6KI12"/>
<dbReference type="InterPro" id="IPR036047">
    <property type="entry name" value="F-box-like_dom_sf"/>
</dbReference>
<organism evidence="6">
    <name type="scientific">Triticum aestivum</name>
    <name type="common">Wheat</name>
    <dbReference type="NCBI Taxonomy" id="4565"/>
    <lineage>
        <taxon>Eukaryota</taxon>
        <taxon>Viridiplantae</taxon>
        <taxon>Streptophyta</taxon>
        <taxon>Embryophyta</taxon>
        <taxon>Tracheophyta</taxon>
        <taxon>Spermatophyta</taxon>
        <taxon>Magnoliopsida</taxon>
        <taxon>Liliopsida</taxon>
        <taxon>Poales</taxon>
        <taxon>Poaceae</taxon>
        <taxon>BOP clade</taxon>
        <taxon>Pooideae</taxon>
        <taxon>Triticodae</taxon>
        <taxon>Triticeae</taxon>
        <taxon>Triticinae</taxon>
        <taxon>Triticum</taxon>
    </lineage>
</organism>
<dbReference type="Gramene" id="TraesRN5A0100511200.1">
    <property type="protein sequence ID" value="TraesRN5A0100511200.1"/>
    <property type="gene ID" value="TraesRN5A0100511200"/>
</dbReference>
<dbReference type="InterPro" id="IPR001680">
    <property type="entry name" value="WD40_rpt"/>
</dbReference>
<feature type="compositionally biased region" description="Basic and acidic residues" evidence="5">
    <location>
        <begin position="16"/>
        <end position="34"/>
    </location>
</feature>
<evidence type="ECO:0000313" key="7">
    <source>
        <dbReference type="Proteomes" id="UP000019116"/>
    </source>
</evidence>
<dbReference type="Gramene" id="TraesCLE_scaffold_086206_01G000100.1">
    <property type="protein sequence ID" value="TraesCLE_scaffold_086206_01G000100.1"/>
    <property type="gene ID" value="TraesCLE_scaffold_086206_01G000100"/>
</dbReference>
<dbReference type="Proteomes" id="UP000019116">
    <property type="component" value="Chromosome 5A"/>
</dbReference>
<dbReference type="InterPro" id="IPR015943">
    <property type="entry name" value="WD40/YVTN_repeat-like_dom_sf"/>
</dbReference>
<feature type="region of interest" description="Disordered" evidence="5">
    <location>
        <begin position="57"/>
        <end position="82"/>
    </location>
</feature>
<keyword evidence="2 4" id="KW-0853">WD repeat</keyword>
<dbReference type="Gramene" id="TraesWEE_scaffold_084294_01G000100.1">
    <property type="protein sequence ID" value="TraesWEE_scaffold_084294_01G000100.1"/>
    <property type="gene ID" value="TraesWEE_scaffold_084294_01G000100"/>
</dbReference>
<dbReference type="Pfam" id="PF00400">
    <property type="entry name" value="WD40"/>
    <property type="match status" value="4"/>
</dbReference>
<dbReference type="STRING" id="4565.A0A3B6KI12"/>
<keyword evidence="1" id="KW-0963">Cytoplasm</keyword>
<dbReference type="EnsemblPlants" id="TraesCS5A02G196100.1">
    <property type="protein sequence ID" value="TraesCS5A02G196100.1"/>
    <property type="gene ID" value="TraesCS5A02G196100"/>
</dbReference>
<protein>
    <submittedName>
        <fullName evidence="6">Uncharacterized protein</fullName>
    </submittedName>
</protein>
<reference evidence="6" key="2">
    <citation type="submission" date="2018-10" db="UniProtKB">
        <authorList>
            <consortium name="EnsemblPlants"/>
        </authorList>
    </citation>
    <scope>IDENTIFICATION</scope>
</reference>
<evidence type="ECO:0000256" key="4">
    <source>
        <dbReference type="PROSITE-ProRule" id="PRU00221"/>
    </source>
</evidence>
<feature type="repeat" description="WD" evidence="4">
    <location>
        <begin position="163"/>
        <end position="209"/>
    </location>
</feature>
<dbReference type="PRINTS" id="PR00320">
    <property type="entry name" value="GPROTEINBRPT"/>
</dbReference>
<dbReference type="GO" id="GO:0005737">
    <property type="term" value="C:cytoplasm"/>
    <property type="evidence" value="ECO:0000318"/>
    <property type="project" value="GO_Central"/>
</dbReference>
<proteinExistence type="predicted"/>
<sequence length="739" mass="82051">MQNHRPKRRSNPRNRPSPESRRSPRRENTQRSHLPDGWFVYNRDSGGLRKCMREITAQAPGDRRGIDANGNPGIDQESSETAGKETLAHGLRARVVDALIRQSFSPRRRRLQSDPDGCAAGWPVSRICICGDVGVATSSSDGTVRFWTQHPEKKCEYVLSKTLAGHFSFVGAMVWAPPSDRFPEGAIVSGGMDTLVLLWNLHTGEVVGTMKGHTSQVQVIPPSNFGKEGFVYIHSLGMQMPGMGILSASHDGTIKLWALTGQPLLEMIGHTSLVYSVDAHSSGLIASGSRDRSVKIWKDGICVQSIEHPGRIWDAKFLDNGDVVTACCDGIVRIWTTGNNRPCRDEELAAYRKTVGGLKLMDPSGAAGMTQQGHKSHFSDAVHVYCVDSMMLQLFVVNFAGIVAQTLIVREGHTGVAYSWNSKELKWDKGYPPTTVSKNQYPTSWRAAQPCDSIPEDIIIWEIIPRLPAKAFARCRAICRLWRHVLTSNSDLLLKHHCAQPSHPIASCMERSDRMLYDLCAFDPWASVLSPFFAQLWDPCLMRCIGRPAASASEDDALAEGSVNTTSYRPSVLFQEDLHFYPVKKHGSNMLMVFNTTAESFRWMSAPATPESATLFEMDGKLVLYYIDEDITMIDICVLQDYDNEVWEFKYKIKLPVADLRLSARSRGYISPVLYEKGGVLISMHSRLVQVDTLGSVRSDIIWSGSNLSITPYKLKQSLVRHTFFPSQPGGASSGGPFI</sequence>
<dbReference type="PANTHER" id="PTHR19849">
    <property type="entry name" value="PHOSPHOLIPASE A-2-ACTIVATING PROTEIN"/>
    <property type="match status" value="1"/>
</dbReference>
<dbReference type="PaxDb" id="4565-Traes_5AL_2F682E744.1"/>
<dbReference type="OMA" id="ASCMERS"/>
<dbReference type="PROSITE" id="PS50082">
    <property type="entry name" value="WD_REPEATS_2"/>
    <property type="match status" value="2"/>
</dbReference>
<dbReference type="Gramene" id="TraesCS5A02G196100.1">
    <property type="protein sequence ID" value="TraesCS5A02G196100.1"/>
    <property type="gene ID" value="TraesCS5A02G196100"/>
</dbReference>
<accession>A0A3B6KI12</accession>
<dbReference type="Gene3D" id="2.130.10.10">
    <property type="entry name" value="YVTN repeat-like/Quinoprotein amine dehydrogenase"/>
    <property type="match status" value="2"/>
</dbReference>
<keyword evidence="7" id="KW-1185">Reference proteome</keyword>
<dbReference type="SMR" id="A0A3B6KI12"/>
<dbReference type="GO" id="GO:0043130">
    <property type="term" value="F:ubiquitin binding"/>
    <property type="evidence" value="ECO:0000318"/>
    <property type="project" value="GO_Central"/>
</dbReference>
<dbReference type="SUPFAM" id="SSF81383">
    <property type="entry name" value="F-box domain"/>
    <property type="match status" value="1"/>
</dbReference>
<feature type="region of interest" description="Disordered" evidence="5">
    <location>
        <begin position="1"/>
        <end position="38"/>
    </location>
</feature>
<dbReference type="PROSITE" id="PS00678">
    <property type="entry name" value="WD_REPEATS_1"/>
    <property type="match status" value="1"/>
</dbReference>
<dbReference type="InterPro" id="IPR036322">
    <property type="entry name" value="WD40_repeat_dom_sf"/>
</dbReference>
<dbReference type="InterPro" id="IPR019775">
    <property type="entry name" value="WD40_repeat_CS"/>
</dbReference>
<evidence type="ECO:0000256" key="3">
    <source>
        <dbReference type="ARBA" id="ARBA00022737"/>
    </source>
</evidence>
<dbReference type="GO" id="GO:0005634">
    <property type="term" value="C:nucleus"/>
    <property type="evidence" value="ECO:0000318"/>
    <property type="project" value="GO_Central"/>
</dbReference>
<dbReference type="InterPro" id="IPR020472">
    <property type="entry name" value="WD40_PAC1"/>
</dbReference>
<evidence type="ECO:0000256" key="2">
    <source>
        <dbReference type="ARBA" id="ARBA00022574"/>
    </source>
</evidence>
<feature type="repeat" description="WD" evidence="4">
    <location>
        <begin position="267"/>
        <end position="298"/>
    </location>
</feature>
<dbReference type="OrthoDB" id="10265988at2759"/>
<reference evidence="6" key="1">
    <citation type="submission" date="2018-08" db="EMBL/GenBank/DDBJ databases">
        <authorList>
            <person name="Rossello M."/>
        </authorList>
    </citation>
    <scope>NUCLEOTIDE SEQUENCE [LARGE SCALE GENOMIC DNA]</scope>
    <source>
        <strain evidence="6">cv. Chinese Spring</strain>
    </source>
</reference>
<dbReference type="PANTHER" id="PTHR19849:SF0">
    <property type="entry name" value="PHOSPHOLIPASE A-2-ACTIVATING PROTEIN"/>
    <property type="match status" value="1"/>
</dbReference>
<dbReference type="GO" id="GO:0043161">
    <property type="term" value="P:proteasome-mediated ubiquitin-dependent protein catabolic process"/>
    <property type="evidence" value="ECO:0000318"/>
    <property type="project" value="GO_Central"/>
</dbReference>
<evidence type="ECO:0000256" key="5">
    <source>
        <dbReference type="SAM" id="MobiDB-lite"/>
    </source>
</evidence>
<dbReference type="Gramene" id="TraesCS5A03G0497600.1">
    <property type="protein sequence ID" value="TraesCS5A03G0497600.1.CDS"/>
    <property type="gene ID" value="TraesCS5A03G0497600"/>
</dbReference>
<feature type="compositionally biased region" description="Basic residues" evidence="5">
    <location>
        <begin position="1"/>
        <end position="12"/>
    </location>
</feature>
<dbReference type="GO" id="GO:0010992">
    <property type="term" value="P:ubiquitin recycling"/>
    <property type="evidence" value="ECO:0000318"/>
    <property type="project" value="GO_Central"/>
</dbReference>
<dbReference type="SMART" id="SM00320">
    <property type="entry name" value="WD40"/>
    <property type="match status" value="5"/>
</dbReference>
<evidence type="ECO:0000256" key="1">
    <source>
        <dbReference type="ARBA" id="ARBA00022490"/>
    </source>
</evidence>
<evidence type="ECO:0000313" key="6">
    <source>
        <dbReference type="EnsemblPlants" id="TraesCS5A02G196100.1"/>
    </source>
</evidence>
<dbReference type="SUPFAM" id="SSF50978">
    <property type="entry name" value="WD40 repeat-like"/>
    <property type="match status" value="1"/>
</dbReference>
<name>A0A3B6KI12_WHEAT</name>
<keyword evidence="3" id="KW-0677">Repeat</keyword>
<dbReference type="Gramene" id="TraesROB_scaffold_083438_01G000100.1">
    <property type="protein sequence ID" value="TraesROB_scaffold_083438_01G000100.1"/>
    <property type="gene ID" value="TraesROB_scaffold_083438_01G000100"/>
</dbReference>
<dbReference type="Gramene" id="TraesCAD_scaffold_072531_01G000100.1">
    <property type="protein sequence ID" value="TraesCAD_scaffold_072531_01G000100.1"/>
    <property type="gene ID" value="TraesCAD_scaffold_072531_01G000100"/>
</dbReference>